<sequence>MSREYKIPKQVIYVCTGDKCKKRGGKDAGKAFRELCKSYGLKNDVEIIKTDCTDRCKLAPVICIQPQNLWLYEVNEHKVQHLFQQHILNAGKSQNPSGSNSEK</sequence>
<keyword evidence="2" id="KW-1185">Reference proteome</keyword>
<name>A0ABS1C502_9BACT</name>
<comment type="caution">
    <text evidence="1">The sequence shown here is derived from an EMBL/GenBank/DDBJ whole genome shotgun (WGS) entry which is preliminary data.</text>
</comment>
<proteinExistence type="predicted"/>
<evidence type="ECO:0000313" key="1">
    <source>
        <dbReference type="EMBL" id="MBK0404471.1"/>
    </source>
</evidence>
<dbReference type="SUPFAM" id="SSF52833">
    <property type="entry name" value="Thioredoxin-like"/>
    <property type="match status" value="1"/>
</dbReference>
<evidence type="ECO:0000313" key="2">
    <source>
        <dbReference type="Proteomes" id="UP000644147"/>
    </source>
</evidence>
<dbReference type="RefSeq" id="WP_200507310.1">
    <property type="nucleotide sequence ID" value="NZ_JAEHFX010000009.1"/>
</dbReference>
<accession>A0ABS1C502</accession>
<dbReference type="Proteomes" id="UP000644147">
    <property type="component" value="Unassembled WGS sequence"/>
</dbReference>
<protein>
    <submittedName>
        <fullName evidence="1">(2Fe-2S) ferredoxin domain-containing protein</fullName>
    </submittedName>
</protein>
<gene>
    <name evidence="1" type="ORF">I5M27_15840</name>
</gene>
<reference evidence="1 2" key="1">
    <citation type="submission" date="2020-12" db="EMBL/GenBank/DDBJ databases">
        <title>Bacterial novel species Adhaeribacter sp. BT258 isolated from soil.</title>
        <authorList>
            <person name="Jung H.-Y."/>
        </authorList>
    </citation>
    <scope>NUCLEOTIDE SEQUENCE [LARGE SCALE GENOMIC DNA]</scope>
    <source>
        <strain evidence="1 2">BT258</strain>
    </source>
</reference>
<dbReference type="Gene3D" id="3.40.30.10">
    <property type="entry name" value="Glutaredoxin"/>
    <property type="match status" value="1"/>
</dbReference>
<dbReference type="EMBL" id="JAEHFX010000009">
    <property type="protein sequence ID" value="MBK0404471.1"/>
    <property type="molecule type" value="Genomic_DNA"/>
</dbReference>
<organism evidence="1 2">
    <name type="scientific">Adhaeribacter terrigena</name>
    <dbReference type="NCBI Taxonomy" id="2793070"/>
    <lineage>
        <taxon>Bacteria</taxon>
        <taxon>Pseudomonadati</taxon>
        <taxon>Bacteroidota</taxon>
        <taxon>Cytophagia</taxon>
        <taxon>Cytophagales</taxon>
        <taxon>Hymenobacteraceae</taxon>
        <taxon>Adhaeribacter</taxon>
    </lineage>
</organism>
<dbReference type="InterPro" id="IPR036249">
    <property type="entry name" value="Thioredoxin-like_sf"/>
</dbReference>
<dbReference type="CDD" id="cd02980">
    <property type="entry name" value="TRX_Fd_family"/>
    <property type="match status" value="1"/>
</dbReference>